<dbReference type="InterPro" id="IPR029470">
    <property type="entry name" value="PDDEXK_4"/>
</dbReference>
<organism evidence="1">
    <name type="scientific">Klebsiella pneumoniae</name>
    <dbReference type="NCBI Taxonomy" id="573"/>
    <lineage>
        <taxon>Bacteria</taxon>
        <taxon>Pseudomonadati</taxon>
        <taxon>Pseudomonadota</taxon>
        <taxon>Gammaproteobacteria</taxon>
        <taxon>Enterobacterales</taxon>
        <taxon>Enterobacteriaceae</taxon>
        <taxon>Klebsiella/Raoultella group</taxon>
        <taxon>Klebsiella</taxon>
        <taxon>Klebsiella pneumoniae complex</taxon>
    </lineage>
</organism>
<name>A0A486R765_KLEPN</name>
<sequence>MDLSAQEELLIRLKSLSIAEKSEANIFSLGARGHYENPVSDLLAFFIDPDAPHGLNTLVLGALLECLSSPVDPSLLSPPAREVMTQEGTRIDLLLESEEWAMALENKIWHKQNNPFTDYSRYLEQKYPDKKPYLVVLSPEGHAPVGWAGISYGKFISVLAPKLGMVCISSPVNKWQVLLREFMLHLESLMGKNKIAAEAETFVLENLLNIQEAVLLKNAVVKSLQEECLRFLTEHFSDRDYKVTTALNHWEGYPALRFGFSHWVNESDVVLFLDRTPGRQFEVRTYICNLTTPTLQHEARQMLIPAQHDDCWTEKSESVFTIVSRLSRAHEEKYLMFQRVAKALEQLNEFERCHER</sequence>
<evidence type="ECO:0000313" key="1">
    <source>
        <dbReference type="EMBL" id="VGL97855.1"/>
    </source>
</evidence>
<dbReference type="RefSeq" id="WP_032435752.1">
    <property type="nucleotide sequence ID" value="NZ_CAAGYP010000023.1"/>
</dbReference>
<evidence type="ECO:0008006" key="2">
    <source>
        <dbReference type="Google" id="ProtNLM"/>
    </source>
</evidence>
<dbReference type="Pfam" id="PF14281">
    <property type="entry name" value="PDDEXK_4"/>
    <property type="match status" value="1"/>
</dbReference>
<dbReference type="AlphaFoldDB" id="A0A486R765"/>
<accession>A0A486R765</accession>
<gene>
    <name evidence="1" type="ORF">SAMEA4873646_05344</name>
</gene>
<proteinExistence type="predicted"/>
<protein>
    <recommendedName>
        <fullName evidence="2">PD-(D/E)XK nuclease superfamily protein</fullName>
    </recommendedName>
</protein>
<dbReference type="EMBL" id="CAAHCP010000038">
    <property type="protein sequence ID" value="VGL97855.1"/>
    <property type="molecule type" value="Genomic_DNA"/>
</dbReference>
<reference evidence="1" key="1">
    <citation type="submission" date="2019-03" db="EMBL/GenBank/DDBJ databases">
        <authorList>
            <consortium name="Pathogen Informatics"/>
        </authorList>
    </citation>
    <scope>NUCLEOTIDE SEQUENCE</scope>
    <source>
        <strain evidence="1">5012STDY7626444</strain>
    </source>
</reference>